<proteinExistence type="predicted"/>
<dbReference type="RefSeq" id="WP_408159281.1">
    <property type="nucleotide sequence ID" value="NZ_JAQQFM010000007.1"/>
</dbReference>
<reference evidence="2 3" key="1">
    <citation type="journal article" date="2024" name="Chem. Sci.">
        <title>Discovery of megapolipeptins by genome mining of a Burkholderiales bacteria collection.</title>
        <authorList>
            <person name="Paulo B.S."/>
            <person name="Recchia M.J.J."/>
            <person name="Lee S."/>
            <person name="Fergusson C.H."/>
            <person name="Romanowski S.B."/>
            <person name="Hernandez A."/>
            <person name="Krull N."/>
            <person name="Liu D.Y."/>
            <person name="Cavanagh H."/>
            <person name="Bos A."/>
            <person name="Gray C.A."/>
            <person name="Murphy B.T."/>
            <person name="Linington R.G."/>
            <person name="Eustaquio A.S."/>
        </authorList>
    </citation>
    <scope>NUCLEOTIDE SEQUENCE [LARGE SCALE GENOMIC DNA]</scope>
    <source>
        <strain evidence="2 3">RL21-008-BIB-A</strain>
    </source>
</reference>
<feature type="region of interest" description="Disordered" evidence="1">
    <location>
        <begin position="1"/>
        <end position="52"/>
    </location>
</feature>
<accession>A0ABW9AB20</accession>
<evidence type="ECO:0000313" key="2">
    <source>
        <dbReference type="EMBL" id="MFL9926088.1"/>
    </source>
</evidence>
<keyword evidence="3" id="KW-1185">Reference proteome</keyword>
<name>A0ABW9AB20_9BURK</name>
<organism evidence="2 3">
    <name type="scientific">Herbaspirillum lusitanum</name>
    <dbReference type="NCBI Taxonomy" id="213312"/>
    <lineage>
        <taxon>Bacteria</taxon>
        <taxon>Pseudomonadati</taxon>
        <taxon>Pseudomonadota</taxon>
        <taxon>Betaproteobacteria</taxon>
        <taxon>Burkholderiales</taxon>
        <taxon>Oxalobacteraceae</taxon>
        <taxon>Herbaspirillum</taxon>
    </lineage>
</organism>
<comment type="caution">
    <text evidence="2">The sequence shown here is derived from an EMBL/GenBank/DDBJ whole genome shotgun (WGS) entry which is preliminary data.</text>
</comment>
<evidence type="ECO:0000256" key="1">
    <source>
        <dbReference type="SAM" id="MobiDB-lite"/>
    </source>
</evidence>
<dbReference type="EMBL" id="JAQQFM010000007">
    <property type="protein sequence ID" value="MFL9926088.1"/>
    <property type="molecule type" value="Genomic_DNA"/>
</dbReference>
<protein>
    <submittedName>
        <fullName evidence="2">Uncharacterized protein</fullName>
    </submittedName>
</protein>
<gene>
    <name evidence="2" type="ORF">PQR62_17565</name>
</gene>
<dbReference type="Proteomes" id="UP001629246">
    <property type="component" value="Unassembled WGS sequence"/>
</dbReference>
<evidence type="ECO:0000313" key="3">
    <source>
        <dbReference type="Proteomes" id="UP001629246"/>
    </source>
</evidence>
<sequence>MKAPVEMLEGFEGELQESPSRAVGESGRRGGICDAGNERSAAAGAPKSDEICDQGKEPALRFFANSGEADGLTAP</sequence>